<keyword evidence="2" id="KW-0472">Membrane</keyword>
<feature type="region of interest" description="Disordered" evidence="1">
    <location>
        <begin position="338"/>
        <end position="432"/>
    </location>
</feature>
<sequence>MDTSIIVVIAIVVVFAVAVPAMIRKSATDLSRVEIDTVPDKAAVVSAETAVPGHDHSERIQVFHDKPRKAPSVPTSNISQVDEAPKLSLSASTPEFAVIDGHAESHTVTEEAEHTQLNVLPVAVGETYSSLSSGHAAVGRSVVGSSVDIGTDTGASTGAGTDNVRMLHPAVHAVFNDSGRSAEQSDRQGLQQQAHPPHATGAGRNASTSRTTSGSAGPAPRSGGPREGQSRTGRGGRLGEGMPTPDGHNRQISNPTIGTDEEHAMTEQATTLRESLKSLNTMVRGFSLVFLASVLGILVSSVLAAFSVVHIALAGVFLGLAVVTLFLVRTINLRKRDTKKQLRRLQETTRSRPAAKPERTDRSERATKPERAAQPAPAERSTAVDRPTATARPKATAQPSDGKQGPARTGAKSQTVPVKQQPRAIPASTSSGTAARIAAAAQGTSAATKAAQARAAMNRSASAKKSREEADTGEIPLVRIRKEATEGHSTRQVLLTGPIPVVKEKAAADGDTASTEATTESESTSTSVTTDTVASTQTAAAKAEAKAESKDSGAEQENDASAASAKSAEKTQAESAEAPVSLGADLVAETDTDAADREDSDADVHAALNAASPKVDDPFMQRLKSRDGWSPTPLPVPSYVDAPEAEHSVPEATAADASSYGTEARSREDIAAQFAEELGYRPELSDSAREEGPLGHGRKAIRTTKAADLGAVNDVLARRRA</sequence>
<organism evidence="3 4">
    <name type="scientific">Brevibacterium siliguriense</name>
    <dbReference type="NCBI Taxonomy" id="1136497"/>
    <lineage>
        <taxon>Bacteria</taxon>
        <taxon>Bacillati</taxon>
        <taxon>Actinomycetota</taxon>
        <taxon>Actinomycetes</taxon>
        <taxon>Micrococcales</taxon>
        <taxon>Brevibacteriaceae</taxon>
        <taxon>Brevibacterium</taxon>
    </lineage>
</organism>
<feature type="transmembrane region" description="Helical" evidence="2">
    <location>
        <begin position="311"/>
        <end position="331"/>
    </location>
</feature>
<keyword evidence="4" id="KW-1185">Reference proteome</keyword>
<feature type="compositionally biased region" description="Low complexity" evidence="1">
    <location>
        <begin position="451"/>
        <end position="463"/>
    </location>
</feature>
<evidence type="ECO:0000313" key="3">
    <source>
        <dbReference type="EMBL" id="SDS17609.1"/>
    </source>
</evidence>
<feature type="region of interest" description="Disordered" evidence="1">
    <location>
        <begin position="681"/>
        <end position="701"/>
    </location>
</feature>
<feature type="compositionally biased region" description="Low complexity" evidence="1">
    <location>
        <begin position="509"/>
        <end position="542"/>
    </location>
</feature>
<feature type="region of interest" description="Disordered" evidence="1">
    <location>
        <begin position="179"/>
        <end position="260"/>
    </location>
</feature>
<feature type="compositionally biased region" description="Low complexity" evidence="1">
    <location>
        <begin position="372"/>
        <end position="397"/>
    </location>
</feature>
<dbReference type="AlphaFoldDB" id="A0A1H1Q3Q2"/>
<reference evidence="4" key="1">
    <citation type="submission" date="2016-10" db="EMBL/GenBank/DDBJ databases">
        <authorList>
            <person name="Varghese N."/>
            <person name="Submissions S."/>
        </authorList>
    </citation>
    <scope>NUCLEOTIDE SEQUENCE [LARGE SCALE GENOMIC DNA]</scope>
    <source>
        <strain evidence="4">DSM 23676</strain>
    </source>
</reference>
<feature type="compositionally biased region" description="Polar residues" evidence="1">
    <location>
        <begin position="179"/>
        <end position="194"/>
    </location>
</feature>
<feature type="transmembrane region" description="Helical" evidence="2">
    <location>
        <begin position="6"/>
        <end position="23"/>
    </location>
</feature>
<dbReference type="Proteomes" id="UP000199597">
    <property type="component" value="Chromosome I"/>
</dbReference>
<proteinExistence type="predicted"/>
<feature type="compositionally biased region" description="Basic and acidic residues" evidence="1">
    <location>
        <begin position="614"/>
        <end position="627"/>
    </location>
</feature>
<feature type="transmembrane region" description="Helical" evidence="2">
    <location>
        <begin position="285"/>
        <end position="305"/>
    </location>
</feature>
<evidence type="ECO:0000313" key="4">
    <source>
        <dbReference type="Proteomes" id="UP000199597"/>
    </source>
</evidence>
<feature type="compositionally biased region" description="Basic and acidic residues" evidence="1">
    <location>
        <begin position="543"/>
        <end position="553"/>
    </location>
</feature>
<dbReference type="EMBL" id="LT629766">
    <property type="protein sequence ID" value="SDS17609.1"/>
    <property type="molecule type" value="Genomic_DNA"/>
</dbReference>
<feature type="compositionally biased region" description="Basic and acidic residues" evidence="1">
    <location>
        <begin position="681"/>
        <end position="693"/>
    </location>
</feature>
<keyword evidence="2" id="KW-0812">Transmembrane</keyword>
<dbReference type="OrthoDB" id="4808524at2"/>
<gene>
    <name evidence="3" type="ORF">SAMN04489752_1144</name>
</gene>
<feature type="region of interest" description="Disordered" evidence="1">
    <location>
        <begin position="451"/>
        <end position="666"/>
    </location>
</feature>
<name>A0A1H1Q3Q2_9MICO</name>
<evidence type="ECO:0000256" key="2">
    <source>
        <dbReference type="SAM" id="Phobius"/>
    </source>
</evidence>
<accession>A0A1H1Q3Q2</accession>
<feature type="compositionally biased region" description="Low complexity" evidence="1">
    <location>
        <begin position="202"/>
        <end position="223"/>
    </location>
</feature>
<feature type="compositionally biased region" description="Basic and acidic residues" evidence="1">
    <location>
        <begin position="344"/>
        <end position="371"/>
    </location>
</feature>
<feature type="compositionally biased region" description="Acidic residues" evidence="1">
    <location>
        <begin position="588"/>
        <end position="601"/>
    </location>
</feature>
<evidence type="ECO:0000256" key="1">
    <source>
        <dbReference type="SAM" id="MobiDB-lite"/>
    </source>
</evidence>
<feature type="compositionally biased region" description="Basic and acidic residues" evidence="1">
    <location>
        <begin position="480"/>
        <end position="489"/>
    </location>
</feature>
<dbReference type="RefSeq" id="WP_092011027.1">
    <property type="nucleotide sequence ID" value="NZ_LT629766.1"/>
</dbReference>
<protein>
    <submittedName>
        <fullName evidence="3">Uncharacterized protein</fullName>
    </submittedName>
</protein>
<keyword evidence="2" id="KW-1133">Transmembrane helix</keyword>